<dbReference type="HOGENOM" id="CLU_1098496_0_0_1"/>
<dbReference type="AlphaFoldDB" id="U1GCY9"/>
<feature type="compositionally biased region" description="Pro residues" evidence="1">
    <location>
        <begin position="123"/>
        <end position="136"/>
    </location>
</feature>
<reference evidence="3" key="1">
    <citation type="journal article" date="2014" name="BMC Genomics">
        <title>Genome characteristics reveal the impact of lichenization on lichen-forming fungus Endocarpon pusillum Hedwig (Verrucariales, Ascomycota).</title>
        <authorList>
            <person name="Wang Y.-Y."/>
            <person name="Liu B."/>
            <person name="Zhang X.-Y."/>
            <person name="Zhou Q.-M."/>
            <person name="Zhang T."/>
            <person name="Li H."/>
            <person name="Yu Y.-F."/>
            <person name="Zhang X.-L."/>
            <person name="Hao X.-Y."/>
            <person name="Wang M."/>
            <person name="Wang L."/>
            <person name="Wei J.-C."/>
        </authorList>
    </citation>
    <scope>NUCLEOTIDE SEQUENCE [LARGE SCALE GENOMIC DNA]</scope>
    <source>
        <strain evidence="3">Z07020 / HMAS-L-300199</strain>
    </source>
</reference>
<feature type="region of interest" description="Disordered" evidence="1">
    <location>
        <begin position="118"/>
        <end position="253"/>
    </location>
</feature>
<evidence type="ECO:0000313" key="2">
    <source>
        <dbReference type="EMBL" id="ERF75457.1"/>
    </source>
</evidence>
<organism evidence="2 3">
    <name type="scientific">Endocarpon pusillum (strain Z07020 / HMAS-L-300199)</name>
    <name type="common">Lichen-forming fungus</name>
    <dbReference type="NCBI Taxonomy" id="1263415"/>
    <lineage>
        <taxon>Eukaryota</taxon>
        <taxon>Fungi</taxon>
        <taxon>Dikarya</taxon>
        <taxon>Ascomycota</taxon>
        <taxon>Pezizomycotina</taxon>
        <taxon>Eurotiomycetes</taxon>
        <taxon>Chaetothyriomycetidae</taxon>
        <taxon>Verrucariales</taxon>
        <taxon>Verrucariaceae</taxon>
        <taxon>Endocarpon</taxon>
    </lineage>
</organism>
<protein>
    <submittedName>
        <fullName evidence="2">Uncharacterized protein</fullName>
    </submittedName>
</protein>
<accession>U1GCY9</accession>
<feature type="region of interest" description="Disordered" evidence="1">
    <location>
        <begin position="89"/>
        <end position="108"/>
    </location>
</feature>
<evidence type="ECO:0000256" key="1">
    <source>
        <dbReference type="SAM" id="MobiDB-lite"/>
    </source>
</evidence>
<keyword evidence="3" id="KW-1185">Reference proteome</keyword>
<name>U1GCY9_ENDPU</name>
<dbReference type="GeneID" id="19241877"/>
<sequence length="253" mass="26893">MTGLGLEVIEARDNLTGYARQRYENAATQAQRGLIEFAQEQRGLVEFAQELGNDDLHVRMPDTVKRSSWGRQFKTHDRVNKRLMTGAEAAERDANNKEQAAAREARQEASIALAASLSGPIPLAGPSPPPPPPPSTAPIDVESVLDTPPYGSAAGALTILVTTTTTTVDRSFPTPGNEEEEEKEEEEEEAIDEAFIPPPSTAPAAMTQSRAGRKRAPTMKALEAEKAPKRGTGQGKARGKARGRGGASGAAQG</sequence>
<feature type="compositionally biased region" description="Gly residues" evidence="1">
    <location>
        <begin position="244"/>
        <end position="253"/>
    </location>
</feature>
<dbReference type="Proteomes" id="UP000019373">
    <property type="component" value="Unassembled WGS sequence"/>
</dbReference>
<gene>
    <name evidence="2" type="ORF">EPUS_06989</name>
</gene>
<dbReference type="OrthoDB" id="4554128at2759"/>
<feature type="compositionally biased region" description="Basic and acidic residues" evidence="1">
    <location>
        <begin position="89"/>
        <end position="107"/>
    </location>
</feature>
<dbReference type="eggNOG" id="ENOG502SE96">
    <property type="taxonomic scope" value="Eukaryota"/>
</dbReference>
<evidence type="ECO:0000313" key="3">
    <source>
        <dbReference type="Proteomes" id="UP000019373"/>
    </source>
</evidence>
<proteinExistence type="predicted"/>
<feature type="compositionally biased region" description="Acidic residues" evidence="1">
    <location>
        <begin position="177"/>
        <end position="192"/>
    </location>
</feature>
<dbReference type="EMBL" id="KE720812">
    <property type="protein sequence ID" value="ERF75457.1"/>
    <property type="molecule type" value="Genomic_DNA"/>
</dbReference>
<dbReference type="RefSeq" id="XP_007787188.1">
    <property type="nucleotide sequence ID" value="XM_007788998.1"/>
</dbReference>